<reference evidence="5 6" key="1">
    <citation type="submission" date="2023-10" db="EMBL/GenBank/DDBJ databases">
        <title>Virgibacillus halophilus 5B73C genome.</title>
        <authorList>
            <person name="Miliotis G."/>
            <person name="Sengupta P."/>
            <person name="Hameed A."/>
            <person name="Chuvochina M."/>
            <person name="Mcdonagh F."/>
            <person name="Simpson A.C."/>
            <person name="Singh N.K."/>
            <person name="Rekha P.D."/>
            <person name="Raman K."/>
            <person name="Hugenholtz P."/>
            <person name="Venkateswaran K."/>
        </authorList>
    </citation>
    <scope>NUCLEOTIDE SEQUENCE [LARGE SCALE GENOMIC DNA]</scope>
    <source>
        <strain evidence="5 6">5B73C</strain>
    </source>
</reference>
<accession>A0ABU5C4M5</accession>
<dbReference type="InterPro" id="IPR050624">
    <property type="entry name" value="HTH-type_Tx_Regulator"/>
</dbReference>
<dbReference type="PANTHER" id="PTHR43479:SF11">
    <property type="entry name" value="ACREF_ENVCD OPERON REPRESSOR-RELATED"/>
    <property type="match status" value="1"/>
</dbReference>
<feature type="domain" description="HTH tetR-type" evidence="4">
    <location>
        <begin position="9"/>
        <end position="69"/>
    </location>
</feature>
<evidence type="ECO:0000256" key="1">
    <source>
        <dbReference type="ARBA" id="ARBA00022491"/>
    </source>
</evidence>
<evidence type="ECO:0000259" key="4">
    <source>
        <dbReference type="PROSITE" id="PS50977"/>
    </source>
</evidence>
<dbReference type="SUPFAM" id="SSF46689">
    <property type="entry name" value="Homeodomain-like"/>
    <property type="match status" value="1"/>
</dbReference>
<proteinExistence type="predicted"/>
<dbReference type="InterPro" id="IPR001647">
    <property type="entry name" value="HTH_TetR"/>
</dbReference>
<gene>
    <name evidence="5" type="ORF">RWE15_03340</name>
</gene>
<dbReference type="InterPro" id="IPR023772">
    <property type="entry name" value="DNA-bd_HTH_TetR-type_CS"/>
</dbReference>
<evidence type="ECO:0000256" key="3">
    <source>
        <dbReference type="PROSITE-ProRule" id="PRU00335"/>
    </source>
</evidence>
<dbReference type="PROSITE" id="PS50977">
    <property type="entry name" value="HTH_TETR_2"/>
    <property type="match status" value="1"/>
</dbReference>
<dbReference type="InterPro" id="IPR009057">
    <property type="entry name" value="Homeodomain-like_sf"/>
</dbReference>
<name>A0ABU5C4M5_9BACI</name>
<comment type="caution">
    <text evidence="5">The sequence shown here is derived from an EMBL/GenBank/DDBJ whole genome shotgun (WGS) entry which is preliminary data.</text>
</comment>
<sequence length="74" mass="8384">MNAFAKLPQKKQVHILDAATESFAEKGYFGASIKEICQRADISNGALYKYFRNKEELYFVILKKMPRHSGSAAI</sequence>
<dbReference type="PRINTS" id="PR00455">
    <property type="entry name" value="HTHTETR"/>
</dbReference>
<evidence type="ECO:0000313" key="5">
    <source>
        <dbReference type="EMBL" id="MDY0393652.1"/>
    </source>
</evidence>
<dbReference type="EMBL" id="JAWDIP010000003">
    <property type="protein sequence ID" value="MDY0393652.1"/>
    <property type="molecule type" value="Genomic_DNA"/>
</dbReference>
<dbReference type="PROSITE" id="PS01081">
    <property type="entry name" value="HTH_TETR_1"/>
    <property type="match status" value="1"/>
</dbReference>
<protein>
    <submittedName>
        <fullName evidence="5">Helix-turn-helix domain-containing protein</fullName>
    </submittedName>
</protein>
<dbReference type="PANTHER" id="PTHR43479">
    <property type="entry name" value="ACREF/ENVCD OPERON REPRESSOR-RELATED"/>
    <property type="match status" value="1"/>
</dbReference>
<evidence type="ECO:0000313" key="6">
    <source>
        <dbReference type="Proteomes" id="UP001281447"/>
    </source>
</evidence>
<dbReference type="Gene3D" id="1.10.357.10">
    <property type="entry name" value="Tetracycline Repressor, domain 2"/>
    <property type="match status" value="1"/>
</dbReference>
<dbReference type="Proteomes" id="UP001281447">
    <property type="component" value="Unassembled WGS sequence"/>
</dbReference>
<keyword evidence="1" id="KW-0678">Repressor</keyword>
<dbReference type="Pfam" id="PF00440">
    <property type="entry name" value="TetR_N"/>
    <property type="match status" value="1"/>
</dbReference>
<feature type="DNA-binding region" description="H-T-H motif" evidence="3">
    <location>
        <begin position="32"/>
        <end position="51"/>
    </location>
</feature>
<organism evidence="5 6">
    <name type="scientific">Tigheibacillus halophilus</name>
    <dbReference type="NCBI Taxonomy" id="361280"/>
    <lineage>
        <taxon>Bacteria</taxon>
        <taxon>Bacillati</taxon>
        <taxon>Bacillota</taxon>
        <taxon>Bacilli</taxon>
        <taxon>Bacillales</taxon>
        <taxon>Bacillaceae</taxon>
        <taxon>Tigheibacillus</taxon>
    </lineage>
</organism>
<keyword evidence="2 3" id="KW-0238">DNA-binding</keyword>
<keyword evidence="6" id="KW-1185">Reference proteome</keyword>
<evidence type="ECO:0000256" key="2">
    <source>
        <dbReference type="ARBA" id="ARBA00023125"/>
    </source>
</evidence>